<keyword evidence="3" id="KW-1133">Transmembrane helix</keyword>
<feature type="compositionally biased region" description="Polar residues" evidence="2">
    <location>
        <begin position="1415"/>
        <end position="1433"/>
    </location>
</feature>
<dbReference type="Gene3D" id="1.10.150.50">
    <property type="entry name" value="Transcription Factor, Ets-1"/>
    <property type="match status" value="1"/>
</dbReference>
<dbReference type="PANTHER" id="PTHR24116:SF0">
    <property type="entry name" value="KINASE D-INTERACTING SUBSTRATE OF 220 KDA"/>
    <property type="match status" value="1"/>
</dbReference>
<dbReference type="GO" id="GO:0030165">
    <property type="term" value="F:PDZ domain binding"/>
    <property type="evidence" value="ECO:0007669"/>
    <property type="project" value="TreeGrafter"/>
</dbReference>
<keyword evidence="3" id="KW-0812">Transmembrane</keyword>
<feature type="repeat" description="ANK" evidence="1">
    <location>
        <begin position="171"/>
        <end position="203"/>
    </location>
</feature>
<feature type="region of interest" description="Disordered" evidence="2">
    <location>
        <begin position="1415"/>
        <end position="1453"/>
    </location>
</feature>
<feature type="transmembrane region" description="Helical" evidence="3">
    <location>
        <begin position="694"/>
        <end position="720"/>
    </location>
</feature>
<feature type="region of interest" description="Disordered" evidence="2">
    <location>
        <begin position="1261"/>
        <end position="1285"/>
    </location>
</feature>
<feature type="repeat" description="ANK" evidence="1">
    <location>
        <begin position="72"/>
        <end position="104"/>
    </location>
</feature>
<feature type="repeat" description="ANK" evidence="1">
    <location>
        <begin position="105"/>
        <end position="137"/>
    </location>
</feature>
<evidence type="ECO:0000256" key="2">
    <source>
        <dbReference type="SAM" id="MobiDB-lite"/>
    </source>
</evidence>
<feature type="compositionally biased region" description="Low complexity" evidence="2">
    <location>
        <begin position="1490"/>
        <end position="1499"/>
    </location>
</feature>
<dbReference type="Pfam" id="PF23307">
    <property type="entry name" value="SAM_KIDINS220"/>
    <property type="match status" value="1"/>
</dbReference>
<organism evidence="6 7">
    <name type="scientific">Ridgeia piscesae</name>
    <name type="common">Tubeworm</name>
    <dbReference type="NCBI Taxonomy" id="27915"/>
    <lineage>
        <taxon>Eukaryota</taxon>
        <taxon>Metazoa</taxon>
        <taxon>Spiralia</taxon>
        <taxon>Lophotrochozoa</taxon>
        <taxon>Annelida</taxon>
        <taxon>Polychaeta</taxon>
        <taxon>Sedentaria</taxon>
        <taxon>Canalipalpata</taxon>
        <taxon>Sabellida</taxon>
        <taxon>Siboglinidae</taxon>
        <taxon>Ridgeia</taxon>
    </lineage>
</organism>
<evidence type="ECO:0000313" key="6">
    <source>
        <dbReference type="EMBL" id="KAK2192958.1"/>
    </source>
</evidence>
<evidence type="ECO:0000259" key="5">
    <source>
        <dbReference type="Pfam" id="PF23307"/>
    </source>
</evidence>
<feature type="repeat" description="ANK" evidence="1">
    <location>
        <begin position="270"/>
        <end position="302"/>
    </location>
</feature>
<dbReference type="GO" id="GO:0019887">
    <property type="term" value="F:protein kinase regulator activity"/>
    <property type="evidence" value="ECO:0007669"/>
    <property type="project" value="TreeGrafter"/>
</dbReference>
<feature type="region of interest" description="Disordered" evidence="2">
    <location>
        <begin position="1477"/>
        <end position="1517"/>
    </location>
</feature>
<accession>A0AAD9PEB0</accession>
<dbReference type="InterPro" id="IPR057092">
    <property type="entry name" value="SAM_KIDINS220"/>
</dbReference>
<protein>
    <recommendedName>
        <fullName evidence="8">KAP NTPase domain-containing protein</fullName>
    </recommendedName>
</protein>
<dbReference type="PANTHER" id="PTHR24116">
    <property type="entry name" value="KINASE D-INTERACTING SUBSTRATE OF 220 KDA"/>
    <property type="match status" value="1"/>
</dbReference>
<sequence length="1541" mass="172130">MTSISGMTFLQNIQDGNFAAVQTVVQNRTVNLDERDENGQTFLMEACKMGNTQIVELLLDQEDVNIHAVDNDNWTALLNAAKEGPTEVVHMLCERGAYIEHNDMGGWTALMWGCYKGRLGVVHELLERGANPNVKGEFFVSCLTWAAGRGHTDIVEALLAHGAKVNTTDKYGTTPIIWASRRGHRDIVEMLVTEGANIDNAGMNSWTALTIAAKGGYVDVVEILLDQHPNTNAVDKDGYTALTWAAKDGHYEIANLLVHHGAYINLLDRNGDSILIHAVKGGNVELVKLLLKKYADIDVIGVGEKTALYWAVEKNQFASAKMLLAYNANMEIANKDGDTPLLKSARSRNLDMVRILLDKGAKVSATDRRGDTALHICLRAQSKRIAEQLLRNPKDGRLLYRPNRQGETPYQIDSTHQRSILSQILGGKHLNAEDESWSGYDLYSSTIADVLSEPSLHTPMTVGLYAKWGSGKSFLIEKLVKEMQNFTKHNIELSFEFSTLQFFGFFLVSLVVGLILGVLVRWEIGLGIGLGLLLIEYAFLSLVWFGANRWEWNWAETLARRLACDLQLLKLLLQVIFCNEPEPPSRDIVAVKFMFTNNARLASVVGEKSIITMVATLCEALEHKYGRLVTRLYTVFMPAKASRHGRFKTICAIPYFVIVLFILACILAIGLMLASFGVNKFVELSDTPFSSVTITLMVIVSLALLGNLYTWGNMAVSLAVPAKKRIHRIGDELETLKMEGFVQNLKKEVELLGRMTLCLDAFLNIHTRLVVIVDGLDSCDQEKLLQVLDTVNMLFNDMKPFITILAVDPHVIIKGIEHNLQGLFRDSSITGHDYLRNIVHLPFFIQSQVLRPKRRSTEPTIEFVSSEINAKGIHRHDSMPDDYSRHRTKNMFENQTNLSEMQLRQDSRVPQKQALEKNTYFSDVNPRSLKRLMNIVAVTGRLLRALNVEFNWLKLAAWVNLTEQWPYRISWMILEVEDNSEDLEESTSLKLLYDRVVHKIPVSKVIDPLLEIDRNPQKLEVFLTSCQPTLTIANIKTFLPCTINIDPYLRKLIREMQENNETMSHEYTMNVASNLGLSGPESLVPANWAYNPRSTPMRLQQLHTPSSINVSPMGVASNFMPPAGMPGMPGINYMGRMSSLLMQHQMASSASPYQLRNVIEVNPRLPRLSSMTVADVCHMITDIDGITSSALTRYVTIVRDNNINGAVLLQCDLMELKPVMKMTFGDWELFRRYVEAMREKEYVEPSASFTDRPQNQTQFTQVAPGGSEKNGSHIANPRPRHIEVKPQNTTNTNVSRHVSTDSVVTGSDGFSTDDTKGVLTSASKKSLKKQESFVGLVMMESQALKQAIVGIGLDENDQEDEQHELDVSTASTPRGSSRRSSLGLNERRVPVDEDDDDAESCTSIPRAVFTIDSRTAVTNMRPNTTRLSSSGSPRTPRDFTPVDVVTPDDRDNNSLASFHSSHEHLALRKLAQSDDVGSPSAFRVPPFGFSQSSSRSSSRGSKKQGHKSAANHLDNHSDVVVDIETLSQTLSQKDSDLDTLL</sequence>
<feature type="transmembrane region" description="Helical" evidence="3">
    <location>
        <begin position="502"/>
        <end position="520"/>
    </location>
</feature>
<dbReference type="PROSITE" id="PS50297">
    <property type="entry name" value="ANK_REP_REGION"/>
    <property type="match status" value="6"/>
</dbReference>
<keyword evidence="3" id="KW-0472">Membrane</keyword>
<dbReference type="PROSITE" id="PS50088">
    <property type="entry name" value="ANK_REPEAT"/>
    <property type="match status" value="8"/>
</dbReference>
<dbReference type="SMART" id="SM00248">
    <property type="entry name" value="ANK"/>
    <property type="match status" value="11"/>
</dbReference>
<dbReference type="Pfam" id="PF00023">
    <property type="entry name" value="Ank"/>
    <property type="match status" value="2"/>
</dbReference>
<dbReference type="EMBL" id="JAODUO010000019">
    <property type="protein sequence ID" value="KAK2192958.1"/>
    <property type="molecule type" value="Genomic_DNA"/>
</dbReference>
<keyword evidence="1" id="KW-0040">ANK repeat</keyword>
<feature type="compositionally biased region" description="Low complexity" evidence="2">
    <location>
        <begin position="1368"/>
        <end position="1384"/>
    </location>
</feature>
<evidence type="ECO:0000256" key="3">
    <source>
        <dbReference type="SAM" id="Phobius"/>
    </source>
</evidence>
<feature type="transmembrane region" description="Helical" evidence="3">
    <location>
        <begin position="652"/>
        <end position="674"/>
    </location>
</feature>
<feature type="domain" description="KAP NTPase" evidence="4">
    <location>
        <begin position="440"/>
        <end position="942"/>
    </location>
</feature>
<feature type="repeat" description="ANK" evidence="1">
    <location>
        <begin position="237"/>
        <end position="269"/>
    </location>
</feature>
<dbReference type="Pfam" id="PF12796">
    <property type="entry name" value="Ank_2"/>
    <property type="match status" value="3"/>
</dbReference>
<evidence type="ECO:0000256" key="1">
    <source>
        <dbReference type="PROSITE-ProRule" id="PRU00023"/>
    </source>
</evidence>
<dbReference type="SUPFAM" id="SSF48403">
    <property type="entry name" value="Ankyrin repeat"/>
    <property type="match status" value="1"/>
</dbReference>
<dbReference type="Proteomes" id="UP001209878">
    <property type="component" value="Unassembled WGS sequence"/>
</dbReference>
<evidence type="ECO:0008006" key="8">
    <source>
        <dbReference type="Google" id="ProtNLM"/>
    </source>
</evidence>
<name>A0AAD9PEB0_RIDPI</name>
<keyword evidence="7" id="KW-1185">Reference proteome</keyword>
<reference evidence="6" key="1">
    <citation type="journal article" date="2023" name="Mol. Biol. Evol.">
        <title>Third-Generation Sequencing Reveals the Adaptive Role of the Epigenome in Three Deep-Sea Polychaetes.</title>
        <authorList>
            <person name="Perez M."/>
            <person name="Aroh O."/>
            <person name="Sun Y."/>
            <person name="Lan Y."/>
            <person name="Juniper S.K."/>
            <person name="Young C.R."/>
            <person name="Angers B."/>
            <person name="Qian P.Y."/>
        </authorList>
    </citation>
    <scope>NUCLEOTIDE SEQUENCE</scope>
    <source>
        <strain evidence="6">R07B-5</strain>
    </source>
</reference>
<dbReference type="InterPro" id="IPR013761">
    <property type="entry name" value="SAM/pointed_sf"/>
</dbReference>
<feature type="transmembrane region" description="Helical" evidence="3">
    <location>
        <begin position="526"/>
        <end position="547"/>
    </location>
</feature>
<feature type="repeat" description="ANK" evidence="1">
    <location>
        <begin position="143"/>
        <end position="170"/>
    </location>
</feature>
<dbReference type="Pfam" id="PF07693">
    <property type="entry name" value="KAP_NTPase"/>
    <property type="match status" value="1"/>
</dbReference>
<feature type="repeat" description="ANK" evidence="1">
    <location>
        <begin position="204"/>
        <end position="236"/>
    </location>
</feature>
<dbReference type="InterPro" id="IPR002110">
    <property type="entry name" value="Ankyrin_rpt"/>
</dbReference>
<gene>
    <name evidence="6" type="ORF">NP493_19g04026</name>
</gene>
<proteinExistence type="predicted"/>
<dbReference type="Gene3D" id="1.25.40.20">
    <property type="entry name" value="Ankyrin repeat-containing domain"/>
    <property type="match status" value="2"/>
</dbReference>
<dbReference type="InterPro" id="IPR036770">
    <property type="entry name" value="Ankyrin_rpt-contain_sf"/>
</dbReference>
<feature type="repeat" description="ANK" evidence="1">
    <location>
        <begin position="336"/>
        <end position="368"/>
    </location>
</feature>
<dbReference type="InterPro" id="IPR011646">
    <property type="entry name" value="KAP_P-loop"/>
</dbReference>
<dbReference type="InterPro" id="IPR052771">
    <property type="entry name" value="Neurotrophin_sig_adaptor"/>
</dbReference>
<evidence type="ECO:0000313" key="7">
    <source>
        <dbReference type="Proteomes" id="UP001209878"/>
    </source>
</evidence>
<feature type="domain" description="Kinase D-interacting substrate of 220 kDa-like SAM" evidence="5">
    <location>
        <begin position="1167"/>
        <end position="1241"/>
    </location>
</feature>
<feature type="region of interest" description="Disordered" evidence="2">
    <location>
        <begin position="1357"/>
        <end position="1400"/>
    </location>
</feature>
<dbReference type="Pfam" id="PF13637">
    <property type="entry name" value="Ank_4"/>
    <property type="match status" value="1"/>
</dbReference>
<comment type="caution">
    <text evidence="6">The sequence shown here is derived from an EMBL/GenBank/DDBJ whole genome shotgun (WGS) entry which is preliminary data.</text>
</comment>
<evidence type="ECO:0000259" key="4">
    <source>
        <dbReference type="Pfam" id="PF07693"/>
    </source>
</evidence>